<organism evidence="1 2">
    <name type="scientific">Trifolium medium</name>
    <dbReference type="NCBI Taxonomy" id="97028"/>
    <lineage>
        <taxon>Eukaryota</taxon>
        <taxon>Viridiplantae</taxon>
        <taxon>Streptophyta</taxon>
        <taxon>Embryophyta</taxon>
        <taxon>Tracheophyta</taxon>
        <taxon>Spermatophyta</taxon>
        <taxon>Magnoliopsida</taxon>
        <taxon>eudicotyledons</taxon>
        <taxon>Gunneridae</taxon>
        <taxon>Pentapetalae</taxon>
        <taxon>rosids</taxon>
        <taxon>fabids</taxon>
        <taxon>Fabales</taxon>
        <taxon>Fabaceae</taxon>
        <taxon>Papilionoideae</taxon>
        <taxon>50 kb inversion clade</taxon>
        <taxon>NPAAA clade</taxon>
        <taxon>Hologalegina</taxon>
        <taxon>IRL clade</taxon>
        <taxon>Trifolieae</taxon>
        <taxon>Trifolium</taxon>
    </lineage>
</organism>
<feature type="non-terminal residue" evidence="1">
    <location>
        <position position="1"/>
    </location>
</feature>
<reference evidence="1 2" key="1">
    <citation type="journal article" date="2018" name="Front. Plant Sci.">
        <title>Red Clover (Trifolium pratense) and Zigzag Clover (T. medium) - A Picture of Genomic Similarities and Differences.</title>
        <authorList>
            <person name="Dluhosova J."/>
            <person name="Istvanek J."/>
            <person name="Nedelnik J."/>
            <person name="Repkova J."/>
        </authorList>
    </citation>
    <scope>NUCLEOTIDE SEQUENCE [LARGE SCALE GENOMIC DNA]</scope>
    <source>
        <strain evidence="2">cv. 10/8</strain>
        <tissue evidence="1">Leaf</tissue>
    </source>
</reference>
<protein>
    <submittedName>
        <fullName evidence="1">Uncharacterized protein</fullName>
    </submittedName>
</protein>
<dbReference type="AlphaFoldDB" id="A0A392NTQ0"/>
<proteinExistence type="predicted"/>
<evidence type="ECO:0000313" key="1">
    <source>
        <dbReference type="EMBL" id="MCI02529.1"/>
    </source>
</evidence>
<name>A0A392NTQ0_9FABA</name>
<sequence length="62" mass="6845">VAPTLLRKVKTKKKLLDRIPTKEYESIEGNSSWVDKSGAGLWKVKESGEEDDNGVGEVSKNV</sequence>
<dbReference type="EMBL" id="LXQA010049401">
    <property type="protein sequence ID" value="MCI02529.1"/>
    <property type="molecule type" value="Genomic_DNA"/>
</dbReference>
<comment type="caution">
    <text evidence="1">The sequence shown here is derived from an EMBL/GenBank/DDBJ whole genome shotgun (WGS) entry which is preliminary data.</text>
</comment>
<keyword evidence="2" id="KW-1185">Reference proteome</keyword>
<evidence type="ECO:0000313" key="2">
    <source>
        <dbReference type="Proteomes" id="UP000265520"/>
    </source>
</evidence>
<dbReference type="Proteomes" id="UP000265520">
    <property type="component" value="Unassembled WGS sequence"/>
</dbReference>
<accession>A0A392NTQ0</accession>